<protein>
    <submittedName>
        <fullName evidence="2">Uncharacterized protein</fullName>
    </submittedName>
</protein>
<accession>A0A834WHN9</accession>
<feature type="region of interest" description="Disordered" evidence="1">
    <location>
        <begin position="190"/>
        <end position="229"/>
    </location>
</feature>
<dbReference type="AlphaFoldDB" id="A0A834WHN9"/>
<gene>
    <name evidence="2" type="ORF">G2W53_025211</name>
</gene>
<evidence type="ECO:0000313" key="3">
    <source>
        <dbReference type="Proteomes" id="UP000634136"/>
    </source>
</evidence>
<keyword evidence="3" id="KW-1185">Reference proteome</keyword>
<comment type="caution">
    <text evidence="2">The sequence shown here is derived from an EMBL/GenBank/DDBJ whole genome shotgun (WGS) entry which is preliminary data.</text>
</comment>
<dbReference type="OrthoDB" id="1738526at2759"/>
<evidence type="ECO:0000256" key="1">
    <source>
        <dbReference type="SAM" id="MobiDB-lite"/>
    </source>
</evidence>
<name>A0A834WHN9_9FABA</name>
<sequence length="229" mass="24229">MVGRAVPLTTPHPTVCGQFPSSHSPRIGNAADVSRRMASSFVNIRPHLYLIPDANIMAENPITDAIKTDTTADNFARQPKQRLPPPQALPARRRPRGLVNPRHPNIRHEDHENGEVGGGGCGGDPRHAEAEVNADWMNEGVGYKVGEEEGEVGVSHTTDVGVLVEEEKDFGDEFGAVGSEGLGAEWLHPQSETGEKGVAGDVGEGDGEGAGGELEVTQVAQEEHGDDGA</sequence>
<proteinExistence type="predicted"/>
<reference evidence="2" key="1">
    <citation type="submission" date="2020-09" db="EMBL/GenBank/DDBJ databases">
        <title>Genome-Enabled Discovery of Anthraquinone Biosynthesis in Senna tora.</title>
        <authorList>
            <person name="Kang S.-H."/>
            <person name="Pandey R.P."/>
            <person name="Lee C.-M."/>
            <person name="Sim J.-S."/>
            <person name="Jeong J.-T."/>
            <person name="Choi B.-S."/>
            <person name="Jung M."/>
            <person name="Ginzburg D."/>
            <person name="Zhao K."/>
            <person name="Won S.Y."/>
            <person name="Oh T.-J."/>
            <person name="Yu Y."/>
            <person name="Kim N.-H."/>
            <person name="Lee O.R."/>
            <person name="Lee T.-H."/>
            <person name="Bashyal P."/>
            <person name="Kim T.-S."/>
            <person name="Lee W.-H."/>
            <person name="Kawkins C."/>
            <person name="Kim C.-K."/>
            <person name="Kim J.S."/>
            <person name="Ahn B.O."/>
            <person name="Rhee S.Y."/>
            <person name="Sohng J.K."/>
        </authorList>
    </citation>
    <scope>NUCLEOTIDE SEQUENCE</scope>
    <source>
        <tissue evidence="2">Leaf</tissue>
    </source>
</reference>
<feature type="region of interest" description="Disordered" evidence="1">
    <location>
        <begin position="75"/>
        <end position="116"/>
    </location>
</feature>
<dbReference type="EMBL" id="JAAIUW010000008">
    <property type="protein sequence ID" value="KAF7819756.1"/>
    <property type="molecule type" value="Genomic_DNA"/>
</dbReference>
<organism evidence="2 3">
    <name type="scientific">Senna tora</name>
    <dbReference type="NCBI Taxonomy" id="362788"/>
    <lineage>
        <taxon>Eukaryota</taxon>
        <taxon>Viridiplantae</taxon>
        <taxon>Streptophyta</taxon>
        <taxon>Embryophyta</taxon>
        <taxon>Tracheophyta</taxon>
        <taxon>Spermatophyta</taxon>
        <taxon>Magnoliopsida</taxon>
        <taxon>eudicotyledons</taxon>
        <taxon>Gunneridae</taxon>
        <taxon>Pentapetalae</taxon>
        <taxon>rosids</taxon>
        <taxon>fabids</taxon>
        <taxon>Fabales</taxon>
        <taxon>Fabaceae</taxon>
        <taxon>Caesalpinioideae</taxon>
        <taxon>Cassia clade</taxon>
        <taxon>Senna</taxon>
    </lineage>
</organism>
<dbReference type="Proteomes" id="UP000634136">
    <property type="component" value="Unassembled WGS sequence"/>
</dbReference>
<evidence type="ECO:0000313" key="2">
    <source>
        <dbReference type="EMBL" id="KAF7819756.1"/>
    </source>
</evidence>